<dbReference type="RefSeq" id="WP_330170386.1">
    <property type="nucleotide sequence ID" value="NZ_CP137080.1"/>
</dbReference>
<organism evidence="14 15">
    <name type="scientific">Microbacterium limosum</name>
    <dbReference type="NCBI Taxonomy" id="3079935"/>
    <lineage>
        <taxon>Bacteria</taxon>
        <taxon>Bacillati</taxon>
        <taxon>Actinomycetota</taxon>
        <taxon>Actinomycetes</taxon>
        <taxon>Micrococcales</taxon>
        <taxon>Microbacteriaceae</taxon>
        <taxon>Microbacterium</taxon>
    </lineage>
</organism>
<dbReference type="AlphaFoldDB" id="A0AAU0MGE0"/>
<protein>
    <recommendedName>
        <fullName evidence="10">Thiamine pyrimidine synthase</fullName>
    </recommendedName>
</protein>
<evidence type="ECO:0000313" key="15">
    <source>
        <dbReference type="Proteomes" id="UP001329313"/>
    </source>
</evidence>
<accession>A0AAU0MGE0</accession>
<keyword evidence="15" id="KW-1185">Reference proteome</keyword>
<keyword evidence="7" id="KW-0663">Pyridoxal phosphate</keyword>
<comment type="subunit">
    <text evidence="4">Homodimer.</text>
</comment>
<reference evidence="14 15" key="1">
    <citation type="submission" date="2023-10" db="EMBL/GenBank/DDBJ databases">
        <title>Y20.</title>
        <authorList>
            <person name="Zhang G."/>
            <person name="Ding Y."/>
        </authorList>
    </citation>
    <scope>NUCLEOTIDE SEQUENCE [LARGE SCALE GENOMIC DNA]</scope>
    <source>
        <strain evidence="14 15">Y20</strain>
    </source>
</reference>
<keyword evidence="9" id="KW-0408">Iron</keyword>
<evidence type="ECO:0000256" key="1">
    <source>
        <dbReference type="ARBA" id="ARBA00003469"/>
    </source>
</evidence>
<evidence type="ECO:0000256" key="7">
    <source>
        <dbReference type="ARBA" id="ARBA00022898"/>
    </source>
</evidence>
<gene>
    <name evidence="14" type="ORF">RYJ27_11215</name>
</gene>
<feature type="domain" description="SsuA/THI5-like" evidence="13">
    <location>
        <begin position="58"/>
        <end position="263"/>
    </location>
</feature>
<feature type="signal peptide" evidence="12">
    <location>
        <begin position="1"/>
        <end position="27"/>
    </location>
</feature>
<evidence type="ECO:0000256" key="2">
    <source>
        <dbReference type="ARBA" id="ARBA00004948"/>
    </source>
</evidence>
<name>A0AAU0MGE0_9MICO</name>
<keyword evidence="6" id="KW-0479">Metal-binding</keyword>
<comment type="catalytic activity">
    <reaction evidence="11">
        <text>N(6)-(pyridoxal phosphate)-L-lysyl-[4-amino-5-hydroxymethyl-2-methylpyrimidine phosphate synthase] + L-histidyl-[4-amino-5-hydroxymethyl-2-methylpyrimidine phosphate synthase] + 2 Fe(3+) + 4 H2O = L-lysyl-[4-amino-5-hydroxymethyl-2-methylpyrimidine phosphate synthase] + (2S)-2-amino-5-hydroxy-4-oxopentanoyl-[4-amino-5-hydroxymethyl-2-methylpyrimidine phosphate synthase] + 4-amino-2-methyl-5-(phosphooxymethyl)pyrimidine + 3-oxopropanoate + 2 Fe(2+) + 2 H(+)</text>
        <dbReference type="Rhea" id="RHEA:65756"/>
        <dbReference type="Rhea" id="RHEA-COMP:16892"/>
        <dbReference type="Rhea" id="RHEA-COMP:16893"/>
        <dbReference type="Rhea" id="RHEA-COMP:16894"/>
        <dbReference type="Rhea" id="RHEA-COMP:16895"/>
        <dbReference type="ChEBI" id="CHEBI:15377"/>
        <dbReference type="ChEBI" id="CHEBI:15378"/>
        <dbReference type="ChEBI" id="CHEBI:29033"/>
        <dbReference type="ChEBI" id="CHEBI:29034"/>
        <dbReference type="ChEBI" id="CHEBI:29969"/>
        <dbReference type="ChEBI" id="CHEBI:29979"/>
        <dbReference type="ChEBI" id="CHEBI:33190"/>
        <dbReference type="ChEBI" id="CHEBI:58354"/>
        <dbReference type="ChEBI" id="CHEBI:143915"/>
        <dbReference type="ChEBI" id="CHEBI:157692"/>
    </reaction>
    <physiologicalReaction direction="left-to-right" evidence="11">
        <dbReference type="Rhea" id="RHEA:65757"/>
    </physiologicalReaction>
</comment>
<comment type="function">
    <text evidence="1">Responsible for the formation of the pyrimidine heterocycle in the thiamine biosynthesis pathway. Catalyzes the formation of hydroxymethylpyrimidine phosphate (HMP-P) from histidine and pyridoxal phosphate (PLP). The protein uses PLP and the active site histidine to form HMP-P, generating an inactive enzyme. The enzyme can only undergo a single turnover, which suggests it is a suicide enzyme.</text>
</comment>
<keyword evidence="5" id="KW-0808">Transferase</keyword>
<evidence type="ECO:0000256" key="3">
    <source>
        <dbReference type="ARBA" id="ARBA00009406"/>
    </source>
</evidence>
<evidence type="ECO:0000256" key="10">
    <source>
        <dbReference type="ARBA" id="ARBA00033171"/>
    </source>
</evidence>
<evidence type="ECO:0000256" key="11">
    <source>
        <dbReference type="ARBA" id="ARBA00048179"/>
    </source>
</evidence>
<dbReference type="InterPro" id="IPR027939">
    <property type="entry name" value="NMT1/THI5"/>
</dbReference>
<evidence type="ECO:0000256" key="5">
    <source>
        <dbReference type="ARBA" id="ARBA00022679"/>
    </source>
</evidence>
<evidence type="ECO:0000256" key="9">
    <source>
        <dbReference type="ARBA" id="ARBA00023004"/>
    </source>
</evidence>
<dbReference type="GO" id="GO:0009228">
    <property type="term" value="P:thiamine biosynthetic process"/>
    <property type="evidence" value="ECO:0007669"/>
    <property type="project" value="UniProtKB-KW"/>
</dbReference>
<evidence type="ECO:0000256" key="6">
    <source>
        <dbReference type="ARBA" id="ARBA00022723"/>
    </source>
</evidence>
<dbReference type="InterPro" id="IPR015168">
    <property type="entry name" value="SsuA/THI5"/>
</dbReference>
<comment type="pathway">
    <text evidence="2">Cofactor biosynthesis; thiamine diphosphate biosynthesis.</text>
</comment>
<keyword evidence="12" id="KW-0732">Signal</keyword>
<dbReference type="Gene3D" id="3.40.190.10">
    <property type="entry name" value="Periplasmic binding protein-like II"/>
    <property type="match status" value="2"/>
</dbReference>
<dbReference type="Pfam" id="PF09084">
    <property type="entry name" value="NMT1"/>
    <property type="match status" value="1"/>
</dbReference>
<comment type="similarity">
    <text evidence="3">Belongs to the NMT1/THI5 family.</text>
</comment>
<dbReference type="SUPFAM" id="SSF53850">
    <property type="entry name" value="Periplasmic binding protein-like II"/>
    <property type="match status" value="1"/>
</dbReference>
<evidence type="ECO:0000256" key="12">
    <source>
        <dbReference type="SAM" id="SignalP"/>
    </source>
</evidence>
<dbReference type="GO" id="GO:0046872">
    <property type="term" value="F:metal ion binding"/>
    <property type="evidence" value="ECO:0007669"/>
    <property type="project" value="UniProtKB-KW"/>
</dbReference>
<keyword evidence="8" id="KW-0784">Thiamine biosynthesis</keyword>
<evidence type="ECO:0000313" key="14">
    <source>
        <dbReference type="EMBL" id="WOQ69255.1"/>
    </source>
</evidence>
<dbReference type="PANTHER" id="PTHR31528">
    <property type="entry name" value="4-AMINO-5-HYDROXYMETHYL-2-METHYLPYRIMIDINE PHOSPHATE SYNTHASE THI11-RELATED"/>
    <property type="match status" value="1"/>
</dbReference>
<proteinExistence type="inferred from homology"/>
<dbReference type="Proteomes" id="UP001329313">
    <property type="component" value="Chromosome"/>
</dbReference>
<dbReference type="KEGG" id="mliy:RYJ27_11215"/>
<evidence type="ECO:0000259" key="13">
    <source>
        <dbReference type="Pfam" id="PF09084"/>
    </source>
</evidence>
<evidence type="ECO:0000256" key="4">
    <source>
        <dbReference type="ARBA" id="ARBA00011738"/>
    </source>
</evidence>
<sequence>MPPISSRRRSRLVAASSLALVTSLALAGCAGSAGDSASSEVSEDLTTIRVSLGWIKNVEWAGFWIADANGYYAEEGLDIEWIGGGPNAPTTMATVAAGDADLGIVPSTQQWLQTFADGNDWTALGALFQESPGALVSLAEDPVYSAEDLVGKTVLGQEGTQINYDAAFALAGLEPDYDFIPVGFDIAPLVEGQGVAYTAYATNQPIMLEEQYGMSPDDYVVTLYAELGMPLYGNVVYGDSAYVEENGDLMEAFLRASIRGWEENGEDFAVGAQLSVDEFGADLGLDLVQQTRENELQQPLVVGEYGDPLFWMDPELMREVMYPGLEAAGYTDLPDPADYIDLSYLEAAHASLQE</sequence>
<evidence type="ECO:0000256" key="8">
    <source>
        <dbReference type="ARBA" id="ARBA00022977"/>
    </source>
</evidence>
<dbReference type="PANTHER" id="PTHR31528:SF1">
    <property type="entry name" value="4-AMINO-5-HYDROXYMETHYL-2-METHYLPYRIMIDINE PHOSPHATE SYNTHASE THI11-RELATED"/>
    <property type="match status" value="1"/>
</dbReference>
<feature type="chain" id="PRO_5043703691" description="Thiamine pyrimidine synthase" evidence="12">
    <location>
        <begin position="28"/>
        <end position="354"/>
    </location>
</feature>
<dbReference type="GO" id="GO:0016740">
    <property type="term" value="F:transferase activity"/>
    <property type="evidence" value="ECO:0007669"/>
    <property type="project" value="UniProtKB-KW"/>
</dbReference>
<dbReference type="EMBL" id="CP137080">
    <property type="protein sequence ID" value="WOQ69255.1"/>
    <property type="molecule type" value="Genomic_DNA"/>
</dbReference>